<feature type="non-terminal residue" evidence="3">
    <location>
        <position position="1"/>
    </location>
</feature>
<dbReference type="Pfam" id="PF00024">
    <property type="entry name" value="PAN_1"/>
    <property type="match status" value="1"/>
</dbReference>
<dbReference type="InterPro" id="IPR008979">
    <property type="entry name" value="Galactose-bd-like_sf"/>
</dbReference>
<dbReference type="Pfam" id="PF00754">
    <property type="entry name" value="F5_F8_type_C"/>
    <property type="match status" value="2"/>
</dbReference>
<dbReference type="InterPro" id="IPR013785">
    <property type="entry name" value="Aldolase_TIM"/>
</dbReference>
<dbReference type="PANTHER" id="PTHR24543:SF325">
    <property type="entry name" value="F5_8 TYPE C DOMAIN-CONTAINING PROTEIN"/>
    <property type="match status" value="1"/>
</dbReference>
<dbReference type="SUPFAM" id="SSF49785">
    <property type="entry name" value="Galactose-binding domain-like"/>
    <property type="match status" value="2"/>
</dbReference>
<dbReference type="SMART" id="SM00231">
    <property type="entry name" value="FA58C"/>
    <property type="match status" value="2"/>
</dbReference>
<feature type="domain" description="Apple" evidence="2">
    <location>
        <begin position="449"/>
        <end position="540"/>
    </location>
</feature>
<comment type="caution">
    <text evidence="3">The sequence shown here is derived from an EMBL/GenBank/DDBJ whole genome shotgun (WGS) entry which is preliminary data.</text>
</comment>
<keyword evidence="4" id="KW-1185">Reference proteome</keyword>
<dbReference type="PROSITE" id="PS50948">
    <property type="entry name" value="PAN"/>
    <property type="match status" value="1"/>
</dbReference>
<protein>
    <recommendedName>
        <fullName evidence="5">F5/8 type C domain-containing protein</fullName>
    </recommendedName>
</protein>
<proteinExistence type="predicted"/>
<feature type="non-terminal residue" evidence="3">
    <location>
        <position position="546"/>
    </location>
</feature>
<feature type="domain" description="F5/8 type C" evidence="1">
    <location>
        <begin position="321"/>
        <end position="457"/>
    </location>
</feature>
<dbReference type="Gene3D" id="2.60.120.260">
    <property type="entry name" value="Galactose-binding domain-like"/>
    <property type="match status" value="2"/>
</dbReference>
<gene>
    <name evidence="3" type="ORF">pdam_00010324</name>
</gene>
<dbReference type="InterPro" id="IPR000421">
    <property type="entry name" value="FA58C"/>
</dbReference>
<dbReference type="OrthoDB" id="5986299at2759"/>
<dbReference type="AlphaFoldDB" id="A0A3M6UCX4"/>
<dbReference type="Gene3D" id="3.20.20.70">
    <property type="entry name" value="Aldolase class I"/>
    <property type="match status" value="1"/>
</dbReference>
<dbReference type="SUPFAM" id="SSF51395">
    <property type="entry name" value="FMN-linked oxidoreductases"/>
    <property type="match status" value="1"/>
</dbReference>
<evidence type="ECO:0000313" key="3">
    <source>
        <dbReference type="EMBL" id="RMX51530.1"/>
    </source>
</evidence>
<dbReference type="CDD" id="cd00057">
    <property type="entry name" value="FA58C"/>
    <property type="match status" value="2"/>
</dbReference>
<dbReference type="FunFam" id="2.60.120.260:FF:000016">
    <property type="entry name" value="Contactin-associated protein-like 4 isoform 1"/>
    <property type="match status" value="1"/>
</dbReference>
<evidence type="ECO:0000313" key="4">
    <source>
        <dbReference type="Proteomes" id="UP000275408"/>
    </source>
</evidence>
<name>A0A3M6UCX4_POCDA</name>
<feature type="domain" description="F5/8 type C" evidence="1">
    <location>
        <begin position="172"/>
        <end position="320"/>
    </location>
</feature>
<organism evidence="3 4">
    <name type="scientific">Pocillopora damicornis</name>
    <name type="common">Cauliflower coral</name>
    <name type="synonym">Millepora damicornis</name>
    <dbReference type="NCBI Taxonomy" id="46731"/>
    <lineage>
        <taxon>Eukaryota</taxon>
        <taxon>Metazoa</taxon>
        <taxon>Cnidaria</taxon>
        <taxon>Anthozoa</taxon>
        <taxon>Hexacorallia</taxon>
        <taxon>Scleractinia</taxon>
        <taxon>Astrocoeniina</taxon>
        <taxon>Pocilloporidae</taxon>
        <taxon>Pocillopora</taxon>
    </lineage>
</organism>
<dbReference type="PANTHER" id="PTHR24543">
    <property type="entry name" value="MULTICOPPER OXIDASE-RELATED"/>
    <property type="match status" value="1"/>
</dbReference>
<evidence type="ECO:0000259" key="1">
    <source>
        <dbReference type="PROSITE" id="PS50022"/>
    </source>
</evidence>
<dbReference type="PROSITE" id="PS50022">
    <property type="entry name" value="FA58C_3"/>
    <property type="match status" value="2"/>
</dbReference>
<evidence type="ECO:0008006" key="5">
    <source>
        <dbReference type="Google" id="ProtNLM"/>
    </source>
</evidence>
<dbReference type="Gene3D" id="3.50.4.10">
    <property type="entry name" value="Hepatocyte Growth Factor"/>
    <property type="match status" value="1"/>
</dbReference>
<dbReference type="EMBL" id="RCHS01001758">
    <property type="protein sequence ID" value="RMX51530.1"/>
    <property type="molecule type" value="Genomic_DNA"/>
</dbReference>
<sequence>FLETRPETTIPGATVPPHGFAKSARVSPTICGDKWIKQIKIKEMGFRSLTFHEDVNKISKGEMSLCYKEKVILAPMVRVGTLPMRLLALKYGADIVYAELDYTAPGYEVERPLDIALIVLGKIMSWSLMGFKGYSGLQSAGRDQVFLVALKIAKLCSLTCFAKAKVQFSSLCKVPLGMENGNIHNDQLSASSQFFAHGVTRGRLNLLSSPGAWVCRTVDRYQWLQVDLRSQDIRVTGLATQGRNDWNQWVIQYNVQYSYDGDDFKYYTENGQSPKEFSGNVDRNTVVYHDLVPPIRARYIRFRPSVWRDRVSMRVELYTCIEAVGIETGEILDSQLSASSGDPSNARLNGAKTWCRTWPGSESENVYVQIDFGRSYRICAVATQGDHPGSHSYLEEYKLRWSHDGVKWEESPEVLEGNSNRHEVKKNIIPVIQARYVRLIPLKWHNWTCARMEFYGEPWPEVLEALFMPRFGPDKVPAGQVITSRSVSDVMQCMKLCLVTDQCQSLNFSSSLKKCEVSRSKSEMSSIEDREGFQYYEIVAVEVISM</sequence>
<accession>A0A3M6UCX4</accession>
<dbReference type="Proteomes" id="UP000275408">
    <property type="component" value="Unassembled WGS sequence"/>
</dbReference>
<dbReference type="InterPro" id="IPR003609">
    <property type="entry name" value="Pan_app"/>
</dbReference>
<evidence type="ECO:0000259" key="2">
    <source>
        <dbReference type="PROSITE" id="PS50948"/>
    </source>
</evidence>
<reference evidence="3 4" key="1">
    <citation type="journal article" date="2018" name="Sci. Rep.">
        <title>Comparative analysis of the Pocillopora damicornis genome highlights role of immune system in coral evolution.</title>
        <authorList>
            <person name="Cunning R."/>
            <person name="Bay R.A."/>
            <person name="Gillette P."/>
            <person name="Baker A.C."/>
            <person name="Traylor-Knowles N."/>
        </authorList>
    </citation>
    <scope>NUCLEOTIDE SEQUENCE [LARGE SCALE GENOMIC DNA]</scope>
    <source>
        <strain evidence="3">RSMAS</strain>
        <tissue evidence="3">Whole animal</tissue>
    </source>
</reference>